<proteinExistence type="predicted"/>
<evidence type="ECO:0000313" key="2">
    <source>
        <dbReference type="Proteomes" id="UP000769766"/>
    </source>
</evidence>
<name>A0A932CNG2_UNCTE</name>
<dbReference type="Gene3D" id="1.10.3910.10">
    <property type="entry name" value="SP0561-like"/>
    <property type="match status" value="1"/>
</dbReference>
<gene>
    <name evidence="1" type="ORF">HYY20_05660</name>
</gene>
<comment type="caution">
    <text evidence="1">The sequence shown here is derived from an EMBL/GenBank/DDBJ whole genome shotgun (WGS) entry which is preliminary data.</text>
</comment>
<organism evidence="1 2">
    <name type="scientific">Tectimicrobiota bacterium</name>
    <dbReference type="NCBI Taxonomy" id="2528274"/>
    <lineage>
        <taxon>Bacteria</taxon>
        <taxon>Pseudomonadati</taxon>
        <taxon>Nitrospinota/Tectimicrobiota group</taxon>
        <taxon>Candidatus Tectimicrobiota</taxon>
    </lineage>
</organism>
<dbReference type="InterPro" id="IPR019903">
    <property type="entry name" value="RIC_family"/>
</dbReference>
<accession>A0A932CNG2</accession>
<dbReference type="EMBL" id="JACPRF010000174">
    <property type="protein sequence ID" value="MBI2876349.1"/>
    <property type="molecule type" value="Genomic_DNA"/>
</dbReference>
<dbReference type="Proteomes" id="UP000769766">
    <property type="component" value="Unassembled WGS sequence"/>
</dbReference>
<protein>
    <submittedName>
        <fullName evidence="1">DUF542 domain-containing protein</fullName>
    </submittedName>
</protein>
<reference evidence="1" key="1">
    <citation type="submission" date="2020-07" db="EMBL/GenBank/DDBJ databases">
        <title>Huge and variable diversity of episymbiotic CPR bacteria and DPANN archaea in groundwater ecosystems.</title>
        <authorList>
            <person name="He C.Y."/>
            <person name="Keren R."/>
            <person name="Whittaker M."/>
            <person name="Farag I.F."/>
            <person name="Doudna J."/>
            <person name="Cate J.H.D."/>
            <person name="Banfield J.F."/>
        </authorList>
    </citation>
    <scope>NUCLEOTIDE SEQUENCE</scope>
    <source>
        <strain evidence="1">NC_groundwater_672_Ag_B-0.1um_62_36</strain>
    </source>
</reference>
<dbReference type="AlphaFoldDB" id="A0A932CNG2"/>
<sequence>MITKEMIIREVIRKYPATINIFGKFQVDFCCGGSHSIERTAQACGVRDVPALLAELNRVVDEGASRSA</sequence>
<dbReference type="SUPFAM" id="SSF140683">
    <property type="entry name" value="SP0561-like"/>
    <property type="match status" value="1"/>
</dbReference>
<dbReference type="InterPro" id="IPR038062">
    <property type="entry name" value="ScdA-like_N_sf"/>
</dbReference>
<dbReference type="Pfam" id="PF04405">
    <property type="entry name" value="ScdA_N"/>
    <property type="match status" value="1"/>
</dbReference>
<evidence type="ECO:0000313" key="1">
    <source>
        <dbReference type="EMBL" id="MBI2876349.1"/>
    </source>
</evidence>